<feature type="compositionally biased region" description="Acidic residues" evidence="1">
    <location>
        <begin position="1"/>
        <end position="14"/>
    </location>
</feature>
<dbReference type="Proteomes" id="UP000653644">
    <property type="component" value="Unassembled WGS sequence"/>
</dbReference>
<evidence type="ECO:0000256" key="1">
    <source>
        <dbReference type="SAM" id="MobiDB-lite"/>
    </source>
</evidence>
<comment type="caution">
    <text evidence="2">The sequence shown here is derived from an EMBL/GenBank/DDBJ whole genome shotgun (WGS) entry which is preliminary data.</text>
</comment>
<feature type="region of interest" description="Disordered" evidence="1">
    <location>
        <begin position="1"/>
        <end position="67"/>
    </location>
</feature>
<sequence length="67" mass="7279">MRDMPFPDDSEDERGECRHGYVLGTSATPGGTADGSVRGGAAHPRTHSTAHKPTTRTEPKARYLPWT</sequence>
<evidence type="ECO:0000313" key="2">
    <source>
        <dbReference type="EMBL" id="GHA34484.1"/>
    </source>
</evidence>
<organism evidence="2 3">
    <name type="scientific">Streptomyces canarius</name>
    <dbReference type="NCBI Taxonomy" id="285453"/>
    <lineage>
        <taxon>Bacteria</taxon>
        <taxon>Bacillati</taxon>
        <taxon>Actinomycetota</taxon>
        <taxon>Actinomycetes</taxon>
        <taxon>Kitasatosporales</taxon>
        <taxon>Streptomycetaceae</taxon>
        <taxon>Streptomyces</taxon>
    </lineage>
</organism>
<accession>A0ABQ3CU83</accession>
<protein>
    <submittedName>
        <fullName evidence="2">Uncharacterized protein</fullName>
    </submittedName>
</protein>
<keyword evidence="3" id="KW-1185">Reference proteome</keyword>
<dbReference type="EMBL" id="BMVN01000014">
    <property type="protein sequence ID" value="GHA34484.1"/>
    <property type="molecule type" value="Genomic_DNA"/>
</dbReference>
<name>A0ABQ3CU83_9ACTN</name>
<proteinExistence type="predicted"/>
<feature type="compositionally biased region" description="Basic residues" evidence="1">
    <location>
        <begin position="44"/>
        <end position="54"/>
    </location>
</feature>
<reference evidence="3" key="1">
    <citation type="journal article" date="2019" name="Int. J. Syst. Evol. Microbiol.">
        <title>The Global Catalogue of Microorganisms (GCM) 10K type strain sequencing project: providing services to taxonomists for standard genome sequencing and annotation.</title>
        <authorList>
            <consortium name="The Broad Institute Genomics Platform"/>
            <consortium name="The Broad Institute Genome Sequencing Center for Infectious Disease"/>
            <person name="Wu L."/>
            <person name="Ma J."/>
        </authorList>
    </citation>
    <scope>NUCLEOTIDE SEQUENCE [LARGE SCALE GENOMIC DNA]</scope>
    <source>
        <strain evidence="3">JCM 4733</strain>
    </source>
</reference>
<gene>
    <name evidence="2" type="ORF">GCM10010345_44020</name>
</gene>
<evidence type="ECO:0000313" key="3">
    <source>
        <dbReference type="Proteomes" id="UP000653644"/>
    </source>
</evidence>